<evidence type="ECO:0008006" key="4">
    <source>
        <dbReference type="Google" id="ProtNLM"/>
    </source>
</evidence>
<dbReference type="InterPro" id="IPR027417">
    <property type="entry name" value="P-loop_NTPase"/>
</dbReference>
<sequence length="182" mass="19704">APNHLQTYIHRVGRTARAGRTGHTFTFVRKPEMGRFEEMLRESADCWERISKYPLPGEARDTQQSWWPKALELLQNCLEMESRGELSTNKLVSLTALDGEAKAEASSRGAGKASLGAKAPDERSSERPQTGGSGRALASGTGDDKRRSGNSLAEATSMLDFAQRLRPVGCRRNGVAAGGEGT</sequence>
<name>A0A813GXR7_POLGL</name>
<dbReference type="Proteomes" id="UP000654075">
    <property type="component" value="Unassembled WGS sequence"/>
</dbReference>
<feature type="region of interest" description="Disordered" evidence="1">
    <location>
        <begin position="102"/>
        <end position="155"/>
    </location>
</feature>
<dbReference type="Gene3D" id="3.40.50.300">
    <property type="entry name" value="P-loop containing nucleotide triphosphate hydrolases"/>
    <property type="match status" value="1"/>
</dbReference>
<dbReference type="SUPFAM" id="SSF52540">
    <property type="entry name" value="P-loop containing nucleoside triphosphate hydrolases"/>
    <property type="match status" value="1"/>
</dbReference>
<reference evidence="2" key="1">
    <citation type="submission" date="2021-02" db="EMBL/GenBank/DDBJ databases">
        <authorList>
            <person name="Dougan E. K."/>
            <person name="Rhodes N."/>
            <person name="Thang M."/>
            <person name="Chan C."/>
        </authorList>
    </citation>
    <scope>NUCLEOTIDE SEQUENCE</scope>
</reference>
<keyword evidence="3" id="KW-1185">Reference proteome</keyword>
<comment type="caution">
    <text evidence="2">The sequence shown here is derived from an EMBL/GenBank/DDBJ whole genome shotgun (WGS) entry which is preliminary data.</text>
</comment>
<evidence type="ECO:0000256" key="1">
    <source>
        <dbReference type="SAM" id="MobiDB-lite"/>
    </source>
</evidence>
<accession>A0A813GXR7</accession>
<gene>
    <name evidence="2" type="ORF">PGLA1383_LOCUS46495</name>
</gene>
<proteinExistence type="predicted"/>
<feature type="non-terminal residue" evidence="2">
    <location>
        <position position="1"/>
    </location>
</feature>
<evidence type="ECO:0000313" key="3">
    <source>
        <dbReference type="Proteomes" id="UP000654075"/>
    </source>
</evidence>
<organism evidence="2 3">
    <name type="scientific">Polarella glacialis</name>
    <name type="common">Dinoflagellate</name>
    <dbReference type="NCBI Taxonomy" id="89957"/>
    <lineage>
        <taxon>Eukaryota</taxon>
        <taxon>Sar</taxon>
        <taxon>Alveolata</taxon>
        <taxon>Dinophyceae</taxon>
        <taxon>Suessiales</taxon>
        <taxon>Suessiaceae</taxon>
        <taxon>Polarella</taxon>
    </lineage>
</organism>
<protein>
    <recommendedName>
        <fullName evidence="4">RNA helicase</fullName>
    </recommendedName>
</protein>
<evidence type="ECO:0000313" key="2">
    <source>
        <dbReference type="EMBL" id="CAE8630099.1"/>
    </source>
</evidence>
<dbReference type="EMBL" id="CAJNNV010029784">
    <property type="protein sequence ID" value="CAE8630099.1"/>
    <property type="molecule type" value="Genomic_DNA"/>
</dbReference>
<dbReference type="AlphaFoldDB" id="A0A813GXR7"/>